<reference evidence="2 3" key="1">
    <citation type="journal article" date="2021" name="BMC Genomics">
        <title>Datura genome reveals duplications of psychoactive alkaloid biosynthetic genes and high mutation rate following tissue culture.</title>
        <authorList>
            <person name="Rajewski A."/>
            <person name="Carter-House D."/>
            <person name="Stajich J."/>
            <person name="Litt A."/>
        </authorList>
    </citation>
    <scope>NUCLEOTIDE SEQUENCE [LARGE SCALE GENOMIC DNA]</scope>
    <source>
        <strain evidence="2">AR-01</strain>
    </source>
</reference>
<evidence type="ECO:0000256" key="1">
    <source>
        <dbReference type="SAM" id="MobiDB-lite"/>
    </source>
</evidence>
<comment type="caution">
    <text evidence="2">The sequence shown here is derived from an EMBL/GenBank/DDBJ whole genome shotgun (WGS) entry which is preliminary data.</text>
</comment>
<keyword evidence="3" id="KW-1185">Reference proteome</keyword>
<feature type="non-terminal residue" evidence="2">
    <location>
        <position position="71"/>
    </location>
</feature>
<evidence type="ECO:0000313" key="3">
    <source>
        <dbReference type="Proteomes" id="UP000823775"/>
    </source>
</evidence>
<feature type="compositionally biased region" description="Polar residues" evidence="1">
    <location>
        <begin position="57"/>
        <end position="71"/>
    </location>
</feature>
<gene>
    <name evidence="2" type="ORF">HAX54_041637</name>
</gene>
<dbReference type="Proteomes" id="UP000823775">
    <property type="component" value="Unassembled WGS sequence"/>
</dbReference>
<feature type="non-terminal residue" evidence="2">
    <location>
        <position position="1"/>
    </location>
</feature>
<name>A0ABS8W2Z6_DATST</name>
<dbReference type="EMBL" id="JACEIK010006018">
    <property type="protein sequence ID" value="MCE2054918.1"/>
    <property type="molecule type" value="Genomic_DNA"/>
</dbReference>
<evidence type="ECO:0000313" key="2">
    <source>
        <dbReference type="EMBL" id="MCE2054918.1"/>
    </source>
</evidence>
<feature type="compositionally biased region" description="Polar residues" evidence="1">
    <location>
        <begin position="41"/>
        <end position="50"/>
    </location>
</feature>
<accession>A0ABS8W2Z6</accession>
<proteinExistence type="predicted"/>
<feature type="compositionally biased region" description="Basic and acidic residues" evidence="1">
    <location>
        <begin position="31"/>
        <end position="40"/>
    </location>
</feature>
<organism evidence="2 3">
    <name type="scientific">Datura stramonium</name>
    <name type="common">Jimsonweed</name>
    <name type="synonym">Common thornapple</name>
    <dbReference type="NCBI Taxonomy" id="4076"/>
    <lineage>
        <taxon>Eukaryota</taxon>
        <taxon>Viridiplantae</taxon>
        <taxon>Streptophyta</taxon>
        <taxon>Embryophyta</taxon>
        <taxon>Tracheophyta</taxon>
        <taxon>Spermatophyta</taxon>
        <taxon>Magnoliopsida</taxon>
        <taxon>eudicotyledons</taxon>
        <taxon>Gunneridae</taxon>
        <taxon>Pentapetalae</taxon>
        <taxon>asterids</taxon>
        <taxon>lamiids</taxon>
        <taxon>Solanales</taxon>
        <taxon>Solanaceae</taxon>
        <taxon>Solanoideae</taxon>
        <taxon>Datureae</taxon>
        <taxon>Datura</taxon>
    </lineage>
</organism>
<protein>
    <submittedName>
        <fullName evidence="2">Uncharacterized protein</fullName>
    </submittedName>
</protein>
<sequence length="71" mass="8029">SWCGGKYNARTVIKENRKEVIDKEDQCVKNKELQDNRKNSSNDTINTEGTSVKENETTVGTISINDPNELQ</sequence>
<feature type="region of interest" description="Disordered" evidence="1">
    <location>
        <begin position="31"/>
        <end position="71"/>
    </location>
</feature>